<dbReference type="Pfam" id="PF07914">
    <property type="entry name" value="DUF1679"/>
    <property type="match status" value="1"/>
</dbReference>
<dbReference type="InterPro" id="IPR052961">
    <property type="entry name" value="Oxido-Kinase-like_Enzymes"/>
</dbReference>
<evidence type="ECO:0000313" key="1">
    <source>
        <dbReference type="EMBL" id="CDL94795.1"/>
    </source>
</evidence>
<comment type="caution">
    <text evidence="1">The sequence shown here is derived from an EMBL/GenBank/DDBJ whole genome shotgun (WGS) entry which is preliminary data.</text>
</comment>
<organism evidence="1">
    <name type="scientific">Haemonchus contortus</name>
    <name type="common">Barber pole worm</name>
    <dbReference type="NCBI Taxonomy" id="6289"/>
    <lineage>
        <taxon>Eukaryota</taxon>
        <taxon>Metazoa</taxon>
        <taxon>Ecdysozoa</taxon>
        <taxon>Nematoda</taxon>
        <taxon>Chromadorea</taxon>
        <taxon>Rhabditida</taxon>
        <taxon>Rhabditina</taxon>
        <taxon>Rhabditomorpha</taxon>
        <taxon>Strongyloidea</taxon>
        <taxon>Trichostrongylidae</taxon>
        <taxon>Haemonchus</taxon>
    </lineage>
</organism>
<name>W6ND44_HAECO</name>
<dbReference type="InterPro" id="IPR012877">
    <property type="entry name" value="Dhs-27"/>
</dbReference>
<proteinExistence type="predicted"/>
<gene>
    <name evidence="1" type="ORF">HCOI_01196400</name>
</gene>
<dbReference type="EMBL" id="CAVP010058518">
    <property type="protein sequence ID" value="CDL94795.1"/>
    <property type="molecule type" value="Genomic_DNA"/>
</dbReference>
<reference evidence="1" key="1">
    <citation type="submission" date="2013-03" db="EMBL/GenBank/DDBJ databases">
        <authorList>
            <person name="Aslett M."/>
        </authorList>
    </citation>
    <scope>NUCLEOTIDE SEQUENCE [LARGE SCALE GENOMIC DNA]</scope>
    <source>
        <strain evidence="1">ISE/inbred ISE</strain>
    </source>
</reference>
<accession>W6ND44</accession>
<reference evidence="1" key="2">
    <citation type="submission" date="2013-05" db="EMBL/GenBank/DDBJ databases">
        <title>The genome and transcriptome of Haemonchus contortus: a key model parasite for drug and vaccine discovery.</title>
        <authorList>
            <person name="Laing R."/>
            <person name="Kikuchi T."/>
            <person name="Martinelli A."/>
            <person name="Tsai I.J."/>
            <person name="Beech R.N."/>
            <person name="Redman E."/>
            <person name="Holroyd N."/>
            <person name="Bartley D.J."/>
            <person name="Beasley H."/>
            <person name="Britton C."/>
            <person name="Curran D."/>
            <person name="Devaney E."/>
            <person name="Gilabert A."/>
            <person name="Jackson F."/>
            <person name="Hunt M."/>
            <person name="Johnston S."/>
            <person name="Kryukov I."/>
            <person name="Li K."/>
            <person name="Morrison A.A."/>
            <person name="Reid A.J."/>
            <person name="Sargison N."/>
            <person name="Saunders G."/>
            <person name="Wasmuth J.D."/>
            <person name="Wolstenholme A."/>
            <person name="Berriman M."/>
            <person name="Gilleard J.S."/>
            <person name="Cotton J.A."/>
        </authorList>
    </citation>
    <scope>NUCLEOTIDE SEQUENCE [LARGE SCALE GENOMIC DNA]</scope>
    <source>
        <strain evidence="1">ISE/inbred ISE</strain>
    </source>
</reference>
<sequence>MCARGRARHFARRKSHSGCFGEDIAKAICWNLSTKDRLEWTSELLEGYHAYLHANSPEDCQVTLDNVRKAYDMFMPVAMVTLLFKVVAMKDKEDIEPIIDRAKGLIQNVYTMTKLLEK</sequence>
<dbReference type="AlphaFoldDB" id="W6ND44"/>
<dbReference type="PANTHER" id="PTHR23020:SF12">
    <property type="entry name" value="CHK KINASE-LIKE DOMAIN-CONTAINING PROTEIN"/>
    <property type="match status" value="1"/>
</dbReference>
<dbReference type="PANTHER" id="PTHR23020">
    <property type="entry name" value="UNCHARACTERIZED NUCLEAR HORMONE RECEPTOR-RELATED"/>
    <property type="match status" value="1"/>
</dbReference>
<protein>
    <submittedName>
        <fullName evidence="1">Protein Y11D7A.8</fullName>
    </submittedName>
</protein>